<feature type="transmembrane region" description="Helical" evidence="1">
    <location>
        <begin position="63"/>
        <end position="83"/>
    </location>
</feature>
<dbReference type="Proteomes" id="UP000542742">
    <property type="component" value="Unassembled WGS sequence"/>
</dbReference>
<dbReference type="EMBL" id="JACHMF010000001">
    <property type="protein sequence ID" value="MBB4692539.1"/>
    <property type="molecule type" value="Genomic_DNA"/>
</dbReference>
<reference evidence="2 3" key="1">
    <citation type="submission" date="2020-08" db="EMBL/GenBank/DDBJ databases">
        <title>Sequencing the genomes of 1000 actinobacteria strains.</title>
        <authorList>
            <person name="Klenk H.-P."/>
        </authorList>
    </citation>
    <scope>NUCLEOTIDE SEQUENCE [LARGE SCALE GENOMIC DNA]</scope>
    <source>
        <strain evidence="2 3">DSM 45518</strain>
    </source>
</reference>
<dbReference type="RefSeq" id="WP_184951247.1">
    <property type="nucleotide sequence ID" value="NZ_BOMC01000065.1"/>
</dbReference>
<keyword evidence="1" id="KW-0472">Membrane</keyword>
<dbReference type="AlphaFoldDB" id="A0A7W7CQF9"/>
<protein>
    <submittedName>
        <fullName evidence="2">Uncharacterized protein</fullName>
    </submittedName>
</protein>
<sequence length="114" mass="11946">MEDAVAGRELALRGVVGVLVAVVCAALLVQNLYLLLWWSSVLTGPDGPCDFAPAACWQPHQPVWWGVTAALTVVGAVSGAMAVRGFRRAGLWWPWLFGAMGPLVAGAFAAGQIS</sequence>
<evidence type="ECO:0000256" key="1">
    <source>
        <dbReference type="SAM" id="Phobius"/>
    </source>
</evidence>
<keyword evidence="1" id="KW-1133">Transmembrane helix</keyword>
<feature type="transmembrane region" description="Helical" evidence="1">
    <location>
        <begin position="95"/>
        <end position="113"/>
    </location>
</feature>
<feature type="transmembrane region" description="Helical" evidence="1">
    <location>
        <begin position="12"/>
        <end position="38"/>
    </location>
</feature>
<keyword evidence="3" id="KW-1185">Reference proteome</keyword>
<organism evidence="2 3">
    <name type="scientific">Paractinoplanes abujensis</name>
    <dbReference type="NCBI Taxonomy" id="882441"/>
    <lineage>
        <taxon>Bacteria</taxon>
        <taxon>Bacillati</taxon>
        <taxon>Actinomycetota</taxon>
        <taxon>Actinomycetes</taxon>
        <taxon>Micromonosporales</taxon>
        <taxon>Micromonosporaceae</taxon>
        <taxon>Paractinoplanes</taxon>
    </lineage>
</organism>
<evidence type="ECO:0000313" key="2">
    <source>
        <dbReference type="EMBL" id="MBB4692539.1"/>
    </source>
</evidence>
<evidence type="ECO:0000313" key="3">
    <source>
        <dbReference type="Proteomes" id="UP000542742"/>
    </source>
</evidence>
<proteinExistence type="predicted"/>
<keyword evidence="1" id="KW-0812">Transmembrane</keyword>
<gene>
    <name evidence="2" type="ORF">BKA14_002687</name>
</gene>
<name>A0A7W7CQF9_9ACTN</name>
<accession>A0A7W7CQF9</accession>
<comment type="caution">
    <text evidence="2">The sequence shown here is derived from an EMBL/GenBank/DDBJ whole genome shotgun (WGS) entry which is preliminary data.</text>
</comment>